<keyword evidence="5" id="KW-1185">Reference proteome</keyword>
<proteinExistence type="evidence at transcript level"/>
<dbReference type="Proteomes" id="UP001153365">
    <property type="component" value="Unassembled WGS sequence"/>
</dbReference>
<name>A0A0S1MJ78_PHAPC</name>
<protein>
    <submittedName>
        <fullName evidence="4">Expressed protein</fullName>
    </submittedName>
</protein>
<reference evidence="3" key="1">
    <citation type="submission" date="2015-07" db="EMBL/GenBank/DDBJ databases">
        <title>Elucidating the P. pachyrhizi secretome and potential effectors.</title>
        <authorList>
            <person name="de Carvalho M.C.C.G."/>
            <person name="Nascimento L.C."/>
            <person name="Darben L.M."/>
            <person name="Polizel-Podanosqui A.M."/>
            <person name="Lopes-Caitar V.S."/>
            <person name="Rocha C.S."/>
            <person name="Qi M."/>
            <person name="Carazolle M."/>
            <person name="Kuwahara M.K."/>
            <person name="Pereira G.A.G."/>
            <person name="Abdelnoor R.V."/>
            <person name="Whitham S.A."/>
            <person name="Marcelino-Guimaraes F.C."/>
        </authorList>
    </citation>
    <scope>NUCLEOTIDE SEQUENCE</scope>
</reference>
<sequence length="104" mass="11521">MNFCKFATLTFAAFLGISLFQLSAAVAVPFQKSALENYSDTMNGAANHHVDRRSSSSLLPQTQSKSSPSLQKRFIYTRPIVPLAPVRRCIQYSPITGLCVLYSF</sequence>
<evidence type="ECO:0000313" key="4">
    <source>
        <dbReference type="EMBL" id="CAH7681899.1"/>
    </source>
</evidence>
<organism evidence="3">
    <name type="scientific">Phakopsora pachyrhizi</name>
    <name type="common">Asian soybean rust disease fungus</name>
    <dbReference type="NCBI Taxonomy" id="170000"/>
    <lineage>
        <taxon>Eukaryota</taxon>
        <taxon>Fungi</taxon>
        <taxon>Dikarya</taxon>
        <taxon>Basidiomycota</taxon>
        <taxon>Pucciniomycotina</taxon>
        <taxon>Pucciniomycetes</taxon>
        <taxon>Pucciniales</taxon>
        <taxon>Phakopsoraceae</taxon>
        <taxon>Phakopsora</taxon>
    </lineage>
</organism>
<evidence type="ECO:0000313" key="5">
    <source>
        <dbReference type="Proteomes" id="UP001153365"/>
    </source>
</evidence>
<dbReference type="EMBL" id="KT246847">
    <property type="protein sequence ID" value="ALL40938.1"/>
    <property type="molecule type" value="mRNA"/>
</dbReference>
<feature type="region of interest" description="Disordered" evidence="1">
    <location>
        <begin position="45"/>
        <end position="69"/>
    </location>
</feature>
<evidence type="ECO:0000256" key="2">
    <source>
        <dbReference type="SAM" id="SignalP"/>
    </source>
</evidence>
<feature type="compositionally biased region" description="Polar residues" evidence="1">
    <location>
        <begin position="55"/>
        <end position="69"/>
    </location>
</feature>
<keyword evidence="2" id="KW-0732">Signal</keyword>
<gene>
    <name evidence="4" type="ORF">PPACK8108_LOCUS14572</name>
</gene>
<reference evidence="4" key="2">
    <citation type="submission" date="2022-06" db="EMBL/GenBank/DDBJ databases">
        <authorList>
            <consortium name="SYNGENTA / RWTH Aachen University"/>
        </authorList>
    </citation>
    <scope>NUCLEOTIDE SEQUENCE</scope>
</reference>
<dbReference type="EMBL" id="CALTRL010003756">
    <property type="protein sequence ID" value="CAH7681899.1"/>
    <property type="molecule type" value="Genomic_DNA"/>
</dbReference>
<evidence type="ECO:0000313" key="3">
    <source>
        <dbReference type="EMBL" id="ALL40938.1"/>
    </source>
</evidence>
<accession>A0A0S1MJ78</accession>
<feature type="chain" id="PRO_5044546710" evidence="2">
    <location>
        <begin position="28"/>
        <end position="104"/>
    </location>
</feature>
<dbReference type="AlphaFoldDB" id="A0A0S1MJ78"/>
<feature type="signal peptide" evidence="2">
    <location>
        <begin position="1"/>
        <end position="27"/>
    </location>
</feature>
<evidence type="ECO:0000256" key="1">
    <source>
        <dbReference type="SAM" id="MobiDB-lite"/>
    </source>
</evidence>